<organism evidence="2 3">
    <name type="scientific">Goodea atripinnis</name>
    <dbReference type="NCBI Taxonomy" id="208336"/>
    <lineage>
        <taxon>Eukaryota</taxon>
        <taxon>Metazoa</taxon>
        <taxon>Chordata</taxon>
        <taxon>Craniata</taxon>
        <taxon>Vertebrata</taxon>
        <taxon>Euteleostomi</taxon>
        <taxon>Actinopterygii</taxon>
        <taxon>Neopterygii</taxon>
        <taxon>Teleostei</taxon>
        <taxon>Neoteleostei</taxon>
        <taxon>Acanthomorphata</taxon>
        <taxon>Ovalentaria</taxon>
        <taxon>Atherinomorphae</taxon>
        <taxon>Cyprinodontiformes</taxon>
        <taxon>Goodeidae</taxon>
        <taxon>Goodea</taxon>
    </lineage>
</organism>
<gene>
    <name evidence="2" type="ORF">GOODEAATRI_009108</name>
</gene>
<dbReference type="EMBL" id="JAHRIO010080464">
    <property type="protein sequence ID" value="MEQ2184547.1"/>
    <property type="molecule type" value="Genomic_DNA"/>
</dbReference>
<accession>A0ABV0PM21</accession>
<keyword evidence="1" id="KW-0472">Membrane</keyword>
<name>A0ABV0PM21_9TELE</name>
<evidence type="ECO:0000313" key="3">
    <source>
        <dbReference type="Proteomes" id="UP001476798"/>
    </source>
</evidence>
<feature type="transmembrane region" description="Helical" evidence="1">
    <location>
        <begin position="20"/>
        <end position="41"/>
    </location>
</feature>
<keyword evidence="3" id="KW-1185">Reference proteome</keyword>
<comment type="caution">
    <text evidence="2">The sequence shown here is derived from an EMBL/GenBank/DDBJ whole genome shotgun (WGS) entry which is preliminary data.</text>
</comment>
<sequence>MFPNSQTFHPCMRWRTEAAFISASFLAVLSNMIVEIPLEFLKKFCAVVLHSDLLCRTMTGVSAFYGILFVRQLGLNIEKNNYHAVASCFEKILRFYSYCTVEP</sequence>
<evidence type="ECO:0000256" key="1">
    <source>
        <dbReference type="SAM" id="Phobius"/>
    </source>
</evidence>
<keyword evidence="1" id="KW-1133">Transmembrane helix</keyword>
<protein>
    <submittedName>
        <fullName evidence="2">Uncharacterized protein</fullName>
    </submittedName>
</protein>
<feature type="transmembrane region" description="Helical" evidence="1">
    <location>
        <begin position="53"/>
        <end position="70"/>
    </location>
</feature>
<dbReference type="Proteomes" id="UP001476798">
    <property type="component" value="Unassembled WGS sequence"/>
</dbReference>
<proteinExistence type="predicted"/>
<reference evidence="2 3" key="1">
    <citation type="submission" date="2021-06" db="EMBL/GenBank/DDBJ databases">
        <authorList>
            <person name="Palmer J.M."/>
        </authorList>
    </citation>
    <scope>NUCLEOTIDE SEQUENCE [LARGE SCALE GENOMIC DNA]</scope>
    <source>
        <strain evidence="2 3">GA_2019</strain>
        <tissue evidence="2">Muscle</tissue>
    </source>
</reference>
<keyword evidence="1" id="KW-0812">Transmembrane</keyword>
<evidence type="ECO:0000313" key="2">
    <source>
        <dbReference type="EMBL" id="MEQ2184547.1"/>
    </source>
</evidence>